<dbReference type="InterPro" id="IPR001387">
    <property type="entry name" value="Cro/C1-type_HTH"/>
</dbReference>
<dbReference type="SUPFAM" id="SSF47413">
    <property type="entry name" value="lambda repressor-like DNA-binding domains"/>
    <property type="match status" value="1"/>
</dbReference>
<dbReference type="Proteomes" id="UP000032564">
    <property type="component" value="Unassembled WGS sequence"/>
</dbReference>
<evidence type="ECO:0000259" key="1">
    <source>
        <dbReference type="PROSITE" id="PS50943"/>
    </source>
</evidence>
<feature type="domain" description="HTH cro/C1-type" evidence="1">
    <location>
        <begin position="7"/>
        <end position="59"/>
    </location>
</feature>
<keyword evidence="3" id="KW-1185">Reference proteome</keyword>
<evidence type="ECO:0000313" key="2">
    <source>
        <dbReference type="EMBL" id="KJF70020.1"/>
    </source>
</evidence>
<organism evidence="2 3">
    <name type="scientific">Agrobacterium arsenijevicii</name>
    <dbReference type="NCBI Taxonomy" id="1585697"/>
    <lineage>
        <taxon>Bacteria</taxon>
        <taxon>Pseudomonadati</taxon>
        <taxon>Pseudomonadota</taxon>
        <taxon>Alphaproteobacteria</taxon>
        <taxon>Hyphomicrobiales</taxon>
        <taxon>Rhizobiaceae</taxon>
        <taxon>Rhizobium/Agrobacterium group</taxon>
        <taxon>Agrobacterium</taxon>
    </lineage>
</organism>
<proteinExistence type="predicted"/>
<sequence length="76" mass="8226">MNAIQCKLARVALGWGVRDLANTAGVSTQTISRLERGETLRAKTVEDIKTKLEEAGIEFIPENGGGVGVRFKKPMP</sequence>
<evidence type="ECO:0000313" key="3">
    <source>
        <dbReference type="Proteomes" id="UP000032564"/>
    </source>
</evidence>
<accession>A0ABR5CYW1</accession>
<keyword evidence="2" id="KW-0238">DNA-binding</keyword>
<comment type="caution">
    <text evidence="2">The sequence shown here is derived from an EMBL/GenBank/DDBJ whole genome shotgun (WGS) entry which is preliminary data.</text>
</comment>
<dbReference type="CDD" id="cd00093">
    <property type="entry name" value="HTH_XRE"/>
    <property type="match status" value="1"/>
</dbReference>
<dbReference type="Pfam" id="PF01381">
    <property type="entry name" value="HTH_3"/>
    <property type="match status" value="1"/>
</dbReference>
<gene>
    <name evidence="2" type="ORF">RP75_28710</name>
</gene>
<dbReference type="EMBL" id="JWIT01000053">
    <property type="protein sequence ID" value="KJF70020.1"/>
    <property type="molecule type" value="Genomic_DNA"/>
</dbReference>
<reference evidence="2 3" key="1">
    <citation type="submission" date="2014-12" db="EMBL/GenBank/DDBJ databases">
        <authorList>
            <person name="Kuzmanovic N."/>
            <person name="Pulawska J."/>
            <person name="Obradovic A."/>
        </authorList>
    </citation>
    <scope>NUCLEOTIDE SEQUENCE [LARGE SCALE GENOMIC DNA]</scope>
    <source>
        <strain evidence="2 3">KFB 330</strain>
    </source>
</reference>
<dbReference type="PROSITE" id="PS50943">
    <property type="entry name" value="HTH_CROC1"/>
    <property type="match status" value="1"/>
</dbReference>
<dbReference type="RefSeq" id="WP_045024927.1">
    <property type="nucleotide sequence ID" value="NZ_CP166108.1"/>
</dbReference>
<dbReference type="InterPro" id="IPR010982">
    <property type="entry name" value="Lambda_DNA-bd_dom_sf"/>
</dbReference>
<dbReference type="GO" id="GO:0003677">
    <property type="term" value="F:DNA binding"/>
    <property type="evidence" value="ECO:0007669"/>
    <property type="project" value="UniProtKB-KW"/>
</dbReference>
<name>A0ABR5CYW1_9HYPH</name>
<protein>
    <submittedName>
        <fullName evidence="2">DNA-binding protein</fullName>
    </submittedName>
</protein>
<dbReference type="Gene3D" id="1.10.260.40">
    <property type="entry name" value="lambda repressor-like DNA-binding domains"/>
    <property type="match status" value="1"/>
</dbReference>